<dbReference type="OrthoDB" id="37659at2759"/>
<protein>
    <recommendedName>
        <fullName evidence="5">UDP-N-acetylglucosamine transferase subunit ALG14</fullName>
    </recommendedName>
    <alternativeName>
        <fullName evidence="10">Asparagine-linked glycosylation protein 14</fullName>
    </alternativeName>
</protein>
<feature type="transmembrane region" description="Helical" evidence="12">
    <location>
        <begin position="197"/>
        <end position="216"/>
    </location>
</feature>
<reference evidence="13 14" key="1">
    <citation type="journal article" date="2016" name="Genome Biol. Evol.">
        <title>Divergent and convergent evolution of fungal pathogenicity.</title>
        <authorList>
            <person name="Shang Y."/>
            <person name="Xiao G."/>
            <person name="Zheng P."/>
            <person name="Cen K."/>
            <person name="Zhan S."/>
            <person name="Wang C."/>
        </authorList>
    </citation>
    <scope>NUCLEOTIDE SEQUENCE [LARGE SCALE GENOMIC DNA]</scope>
    <source>
        <strain evidence="13 14">ARSEF 7405</strain>
    </source>
</reference>
<evidence type="ECO:0000256" key="5">
    <source>
        <dbReference type="ARBA" id="ARBA00017467"/>
    </source>
</evidence>
<dbReference type="GO" id="GO:0043541">
    <property type="term" value="C:UDP-N-acetylglucosamine transferase complex"/>
    <property type="evidence" value="ECO:0007669"/>
    <property type="project" value="TreeGrafter"/>
</dbReference>
<keyword evidence="6 12" id="KW-0812">Transmembrane</keyword>
<feature type="compositionally biased region" description="Basic and acidic residues" evidence="11">
    <location>
        <begin position="145"/>
        <end position="164"/>
    </location>
</feature>
<evidence type="ECO:0000313" key="14">
    <source>
        <dbReference type="Proteomes" id="UP000242877"/>
    </source>
</evidence>
<comment type="similarity">
    <text evidence="3">Belongs to the ALG14 family.</text>
</comment>
<dbReference type="VEuPathDB" id="FungiDB:AAP_03685"/>
<dbReference type="EMBL" id="AZGZ01000016">
    <property type="protein sequence ID" value="KZZ90590.1"/>
    <property type="molecule type" value="Genomic_DNA"/>
</dbReference>
<dbReference type="PANTHER" id="PTHR12154">
    <property type="entry name" value="GLYCOSYL TRANSFERASE-RELATED"/>
    <property type="match status" value="1"/>
</dbReference>
<comment type="subunit">
    <text evidence="4">Heterodimer with ALG13 to form a functional enzyme.</text>
</comment>
<evidence type="ECO:0000256" key="9">
    <source>
        <dbReference type="ARBA" id="ARBA00023136"/>
    </source>
</evidence>
<evidence type="ECO:0000256" key="3">
    <source>
        <dbReference type="ARBA" id="ARBA00009731"/>
    </source>
</evidence>
<dbReference type="InterPro" id="IPR013969">
    <property type="entry name" value="Oligosacch_biosynth_Alg14"/>
</dbReference>
<proteinExistence type="inferred from homology"/>
<evidence type="ECO:0000313" key="13">
    <source>
        <dbReference type="EMBL" id="KZZ90590.1"/>
    </source>
</evidence>
<feature type="transmembrane region" description="Helical" evidence="12">
    <location>
        <begin position="6"/>
        <end position="32"/>
    </location>
</feature>
<keyword evidence="14" id="KW-1185">Reference proteome</keyword>
<name>A0A166NKH2_9EURO</name>
<dbReference type="Proteomes" id="UP000242877">
    <property type="component" value="Unassembled WGS sequence"/>
</dbReference>
<organism evidence="13 14">
    <name type="scientific">Ascosphaera apis ARSEF 7405</name>
    <dbReference type="NCBI Taxonomy" id="392613"/>
    <lineage>
        <taxon>Eukaryota</taxon>
        <taxon>Fungi</taxon>
        <taxon>Dikarya</taxon>
        <taxon>Ascomycota</taxon>
        <taxon>Pezizomycotina</taxon>
        <taxon>Eurotiomycetes</taxon>
        <taxon>Eurotiomycetidae</taxon>
        <taxon>Onygenales</taxon>
        <taxon>Ascosphaeraceae</taxon>
        <taxon>Ascosphaera</taxon>
    </lineage>
</organism>
<dbReference type="Pfam" id="PF08660">
    <property type="entry name" value="Alg14"/>
    <property type="match status" value="2"/>
</dbReference>
<dbReference type="GO" id="GO:0031965">
    <property type="term" value="C:nuclear membrane"/>
    <property type="evidence" value="ECO:0007669"/>
    <property type="project" value="UniProtKB-SubCell"/>
</dbReference>
<evidence type="ECO:0000256" key="11">
    <source>
        <dbReference type="SAM" id="MobiDB-lite"/>
    </source>
</evidence>
<accession>A0A166NKH2</accession>
<gene>
    <name evidence="13" type="ORF">AAP_03685</name>
</gene>
<evidence type="ECO:0000256" key="2">
    <source>
        <dbReference type="ARBA" id="ARBA00004590"/>
    </source>
</evidence>
<keyword evidence="9 12" id="KW-0472">Membrane</keyword>
<evidence type="ECO:0000256" key="1">
    <source>
        <dbReference type="ARBA" id="ARBA00004389"/>
    </source>
</evidence>
<keyword evidence="7" id="KW-0256">Endoplasmic reticulum</keyword>
<dbReference type="GO" id="GO:0004577">
    <property type="term" value="F:N-acetylglucosaminyldiphosphodolichol N-acetylglucosaminyltransferase activity"/>
    <property type="evidence" value="ECO:0007669"/>
    <property type="project" value="TreeGrafter"/>
</dbReference>
<comment type="caution">
    <text evidence="13">The sequence shown here is derived from an EMBL/GenBank/DDBJ whole genome shotgun (WGS) entry which is preliminary data.</text>
</comment>
<evidence type="ECO:0000256" key="8">
    <source>
        <dbReference type="ARBA" id="ARBA00022989"/>
    </source>
</evidence>
<feature type="region of interest" description="Disordered" evidence="11">
    <location>
        <begin position="122"/>
        <end position="181"/>
    </location>
</feature>
<evidence type="ECO:0000256" key="6">
    <source>
        <dbReference type="ARBA" id="ARBA00022692"/>
    </source>
</evidence>
<evidence type="ECO:0000256" key="10">
    <source>
        <dbReference type="ARBA" id="ARBA00032062"/>
    </source>
</evidence>
<evidence type="ECO:0000256" key="4">
    <source>
        <dbReference type="ARBA" id="ARBA00011335"/>
    </source>
</evidence>
<dbReference type="PANTHER" id="PTHR12154:SF4">
    <property type="entry name" value="UDP-N-ACETYLGLUCOSAMINE TRANSFERASE SUBUNIT ALG14 HOMOLOG"/>
    <property type="match status" value="1"/>
</dbReference>
<comment type="subcellular location">
    <subcellularLocation>
        <location evidence="1">Endoplasmic reticulum membrane</location>
        <topology evidence="1">Single-pass membrane protein</topology>
    </subcellularLocation>
    <subcellularLocation>
        <location evidence="2">Nucleus membrane</location>
        <topology evidence="2">Single-pass membrane protein</topology>
    </subcellularLocation>
</comment>
<dbReference type="GO" id="GO:0006488">
    <property type="term" value="P:dolichol-linked oligosaccharide biosynthetic process"/>
    <property type="evidence" value="ECO:0007669"/>
    <property type="project" value="InterPro"/>
</dbReference>
<dbReference type="AlphaFoldDB" id="A0A166NKH2"/>
<keyword evidence="8 12" id="KW-1133">Transmembrane helix</keyword>
<evidence type="ECO:0000256" key="12">
    <source>
        <dbReference type="SAM" id="Phobius"/>
    </source>
</evidence>
<dbReference type="Gene3D" id="3.40.50.2000">
    <property type="entry name" value="Glycogen Phosphorylase B"/>
    <property type="match status" value="1"/>
</dbReference>
<evidence type="ECO:0000256" key="7">
    <source>
        <dbReference type="ARBA" id="ARBA00022824"/>
    </source>
</evidence>
<sequence>MSFSHFLSLAFLCAFSSLLAIAIALVILVVYIRLASRNTSAQNGNGTGTGTGKGNGKGNGAHILIVLGSGGHTAEMLLMLSKTPLHRNSYAHRTYVISSGDAFSAQKAVEFERELLQKRTIESQQGIDARNGPLRELSPQTESPGGRKDDMKKTTELKEQHDTEYGYYKDTQTASPPSPPPYTIITVPRARKVHQSLLTAPFTTLYCLWSCLLALLNKHPDQTASQTATTPSVAASPDIVLANGPATAVCMVFAARIIRAARCFMPTATTRERHYPRIIYIESWARVKTLSLSGKIVLPFVDRFLVQWRGLKRRKTEYIGVLV</sequence>